<keyword evidence="2" id="KW-1185">Reference proteome</keyword>
<dbReference type="Proteomes" id="UP000016927">
    <property type="component" value="Unassembled WGS sequence"/>
</dbReference>
<reference evidence="1 2" key="1">
    <citation type="journal article" date="2013" name="BMC Genomics">
        <title>Comparative genomics of parasitic silkworm microsporidia reveal an association between genome expansion and host adaptation.</title>
        <authorList>
            <person name="Pan G."/>
            <person name="Xu J."/>
            <person name="Li T."/>
            <person name="Xia Q."/>
            <person name="Liu S.L."/>
            <person name="Zhang G."/>
            <person name="Li S."/>
            <person name="Li C."/>
            <person name="Liu H."/>
            <person name="Yang L."/>
            <person name="Liu T."/>
            <person name="Zhang X."/>
            <person name="Wu Z."/>
            <person name="Fan W."/>
            <person name="Dang X."/>
            <person name="Xiang H."/>
            <person name="Tao M."/>
            <person name="Li Y."/>
            <person name="Hu J."/>
            <person name="Li Z."/>
            <person name="Lin L."/>
            <person name="Luo J."/>
            <person name="Geng L."/>
            <person name="Wang L."/>
            <person name="Long M."/>
            <person name="Wan Y."/>
            <person name="He N."/>
            <person name="Zhang Z."/>
            <person name="Lu C."/>
            <person name="Keeling P.J."/>
            <person name="Wang J."/>
            <person name="Xiang Z."/>
            <person name="Zhou Z."/>
        </authorList>
    </citation>
    <scope>NUCLEOTIDE SEQUENCE [LARGE SCALE GENOMIC DNA]</scope>
    <source>
        <strain evidence="2">CQ1 / CVCC 102059</strain>
    </source>
</reference>
<dbReference type="EMBL" id="KB909191">
    <property type="protein sequence ID" value="EOB12979.1"/>
    <property type="molecule type" value="Genomic_DNA"/>
</dbReference>
<dbReference type="AlphaFoldDB" id="R0M4R4"/>
<evidence type="ECO:0000313" key="1">
    <source>
        <dbReference type="EMBL" id="EOB12979.1"/>
    </source>
</evidence>
<organism evidence="1 2">
    <name type="scientific">Nosema bombycis (strain CQ1 / CVCC 102059)</name>
    <name type="common">Microsporidian parasite</name>
    <name type="synonym">Pebrine of silkworm</name>
    <dbReference type="NCBI Taxonomy" id="578461"/>
    <lineage>
        <taxon>Eukaryota</taxon>
        <taxon>Fungi</taxon>
        <taxon>Fungi incertae sedis</taxon>
        <taxon>Microsporidia</taxon>
        <taxon>Nosematidae</taxon>
        <taxon>Nosema</taxon>
    </lineage>
</organism>
<dbReference type="HOGENOM" id="CLU_120103_0_0_1"/>
<sequence>MIFMDLLCSMPFLKKILISILKEYFEGDDFCKSISERLLPSKLLSLKEIESILISKRFVNDCFLIYSYHTRKFDLNHKDSLEYNYLYFFDLNNKLNEEKVALRYLNRLREALENKFVSYEESMDLIPEIERDFLLLSCINPHEIYKILRNENKEEGEI</sequence>
<accession>R0M4R4</accession>
<proteinExistence type="predicted"/>
<protein>
    <submittedName>
        <fullName evidence="1">Uncharacterized protein</fullName>
    </submittedName>
</protein>
<evidence type="ECO:0000313" key="2">
    <source>
        <dbReference type="Proteomes" id="UP000016927"/>
    </source>
</evidence>
<dbReference type="VEuPathDB" id="MicrosporidiaDB:NBO_283g0001"/>
<name>R0M4R4_NOSB1</name>
<gene>
    <name evidence="1" type="ORF">NBO_283g0001</name>
</gene>